<comment type="caution">
    <text evidence="2">The sequence shown here is derived from an EMBL/GenBank/DDBJ whole genome shotgun (WGS) entry which is preliminary data.</text>
</comment>
<dbReference type="InterPro" id="IPR026433">
    <property type="entry name" value="MarR_EPS"/>
</dbReference>
<dbReference type="Pfam" id="PF13412">
    <property type="entry name" value="HTH_24"/>
    <property type="match status" value="1"/>
</dbReference>
<keyword evidence="1" id="KW-0175">Coiled coil</keyword>
<dbReference type="InterPro" id="IPR036388">
    <property type="entry name" value="WH-like_DNA-bd_sf"/>
</dbReference>
<evidence type="ECO:0000313" key="2">
    <source>
        <dbReference type="EMBL" id="EPR34102.1"/>
    </source>
</evidence>
<evidence type="ECO:0000256" key="1">
    <source>
        <dbReference type="SAM" id="Coils"/>
    </source>
</evidence>
<dbReference type="AlphaFoldDB" id="S7TAF6"/>
<feature type="coiled-coil region" evidence="1">
    <location>
        <begin position="77"/>
        <end position="104"/>
    </location>
</feature>
<dbReference type="SUPFAM" id="SSF46785">
    <property type="entry name" value="Winged helix' DNA-binding domain"/>
    <property type="match status" value="1"/>
</dbReference>
<dbReference type="Proteomes" id="UP000014977">
    <property type="component" value="Unassembled WGS sequence"/>
</dbReference>
<protein>
    <submittedName>
        <fullName evidence="2">MarR family, EPS-associated transcriptional regulator</fullName>
    </submittedName>
</protein>
<dbReference type="InterPro" id="IPR036390">
    <property type="entry name" value="WH_DNA-bd_sf"/>
</dbReference>
<dbReference type="EMBL" id="ATHJ01000121">
    <property type="protein sequence ID" value="EPR34102.1"/>
    <property type="molecule type" value="Genomic_DNA"/>
</dbReference>
<reference evidence="2 3" key="1">
    <citation type="journal article" date="2013" name="Genome Announc.">
        <title>Draft genome sequences for three mercury-methylating, sulfate-reducing bacteria.</title>
        <authorList>
            <person name="Brown S.D."/>
            <person name="Hurt R.A.Jr."/>
            <person name="Gilmour C.C."/>
            <person name="Elias D.A."/>
        </authorList>
    </citation>
    <scope>NUCLEOTIDE SEQUENCE [LARGE SCALE GENOMIC DNA]</scope>
    <source>
        <strain evidence="2 3">DSM 2059</strain>
    </source>
</reference>
<organism evidence="2 3">
    <name type="scientific">Desulfococcus multivorans DSM 2059</name>
    <dbReference type="NCBI Taxonomy" id="1121405"/>
    <lineage>
        <taxon>Bacteria</taxon>
        <taxon>Pseudomonadati</taxon>
        <taxon>Thermodesulfobacteriota</taxon>
        <taxon>Desulfobacteria</taxon>
        <taxon>Desulfobacterales</taxon>
        <taxon>Desulfococcaceae</taxon>
        <taxon>Desulfococcus</taxon>
    </lineage>
</organism>
<dbReference type="NCBIfam" id="TIGR04176">
    <property type="entry name" value="MarR_EPS"/>
    <property type="match status" value="1"/>
</dbReference>
<name>S7TAF6_DESML</name>
<sequence>MRILRILESADHEITQREMARRLGISLGKTNYCLAGLVEKGYIRIQRFKNSNNKAAYAYTLTPKGIRERIRLTVNFLGRKMREYELLKHEIAQLEKEVATLGVSNK</sequence>
<dbReference type="Gene3D" id="1.10.10.10">
    <property type="entry name" value="Winged helix-like DNA-binding domain superfamily/Winged helix DNA-binding domain"/>
    <property type="match status" value="1"/>
</dbReference>
<proteinExistence type="predicted"/>
<accession>S7TAF6</accession>
<keyword evidence="3" id="KW-1185">Reference proteome</keyword>
<evidence type="ECO:0000313" key="3">
    <source>
        <dbReference type="Proteomes" id="UP000014977"/>
    </source>
</evidence>
<gene>
    <name evidence="2" type="ORF">dsmv_3443</name>
</gene>
<dbReference type="eggNOG" id="COG1846">
    <property type="taxonomic scope" value="Bacteria"/>
</dbReference>